<organism evidence="2 3">
    <name type="scientific">Clohesyomyces aquaticus</name>
    <dbReference type="NCBI Taxonomy" id="1231657"/>
    <lineage>
        <taxon>Eukaryota</taxon>
        <taxon>Fungi</taxon>
        <taxon>Dikarya</taxon>
        <taxon>Ascomycota</taxon>
        <taxon>Pezizomycotina</taxon>
        <taxon>Dothideomycetes</taxon>
        <taxon>Pleosporomycetidae</taxon>
        <taxon>Pleosporales</taxon>
        <taxon>Lindgomycetaceae</taxon>
        <taxon>Clohesyomyces</taxon>
    </lineage>
</organism>
<feature type="region of interest" description="Disordered" evidence="1">
    <location>
        <begin position="1"/>
        <end position="79"/>
    </location>
</feature>
<gene>
    <name evidence="2" type="ORF">BCR34DRAFT_586331</name>
</gene>
<feature type="region of interest" description="Disordered" evidence="1">
    <location>
        <begin position="93"/>
        <end position="153"/>
    </location>
</feature>
<comment type="caution">
    <text evidence="2">The sequence shown here is derived from an EMBL/GenBank/DDBJ whole genome shotgun (WGS) entry which is preliminary data.</text>
</comment>
<protein>
    <submittedName>
        <fullName evidence="2">Uncharacterized protein</fullName>
    </submittedName>
</protein>
<evidence type="ECO:0000313" key="2">
    <source>
        <dbReference type="EMBL" id="ORY13751.1"/>
    </source>
</evidence>
<feature type="compositionally biased region" description="Low complexity" evidence="1">
    <location>
        <begin position="9"/>
        <end position="21"/>
    </location>
</feature>
<reference evidence="2 3" key="1">
    <citation type="submission" date="2016-07" db="EMBL/GenBank/DDBJ databases">
        <title>Pervasive Adenine N6-methylation of Active Genes in Fungi.</title>
        <authorList>
            <consortium name="DOE Joint Genome Institute"/>
            <person name="Mondo S.J."/>
            <person name="Dannebaum R.O."/>
            <person name="Kuo R.C."/>
            <person name="Labutti K."/>
            <person name="Haridas S."/>
            <person name="Kuo A."/>
            <person name="Salamov A."/>
            <person name="Ahrendt S.R."/>
            <person name="Lipzen A."/>
            <person name="Sullivan W."/>
            <person name="Andreopoulos W.B."/>
            <person name="Clum A."/>
            <person name="Lindquist E."/>
            <person name="Daum C."/>
            <person name="Ramamoorthy G.K."/>
            <person name="Gryganskyi A."/>
            <person name="Culley D."/>
            <person name="Magnuson J.K."/>
            <person name="James T.Y."/>
            <person name="O'Malley M.A."/>
            <person name="Stajich J.E."/>
            <person name="Spatafora J.W."/>
            <person name="Visel A."/>
            <person name="Grigoriev I.V."/>
        </authorList>
    </citation>
    <scope>NUCLEOTIDE SEQUENCE [LARGE SCALE GENOMIC DNA]</scope>
    <source>
        <strain evidence="2 3">CBS 115471</strain>
    </source>
</reference>
<dbReference type="EMBL" id="MCFA01000039">
    <property type="protein sequence ID" value="ORY13751.1"/>
    <property type="molecule type" value="Genomic_DNA"/>
</dbReference>
<dbReference type="AlphaFoldDB" id="A0A1Y1ZU32"/>
<proteinExistence type="predicted"/>
<evidence type="ECO:0000313" key="3">
    <source>
        <dbReference type="Proteomes" id="UP000193144"/>
    </source>
</evidence>
<keyword evidence="3" id="KW-1185">Reference proteome</keyword>
<evidence type="ECO:0000256" key="1">
    <source>
        <dbReference type="SAM" id="MobiDB-lite"/>
    </source>
</evidence>
<sequence length="153" mass="16102">MPGPRGGIPTFFVTPPTVFTTPEPPPGGREPVGETRTGREAATPPTAGRFPVSSSVEGEEPATPPTTGKFPVSSLVEGRDPIPPLIESLCVTPLTMDPTSGAPGTEGTATGRLSKRPVTADAGSPNLQQRRRCWGWIQRRGRRSGDSGQEACW</sequence>
<name>A0A1Y1ZU32_9PLEO</name>
<accession>A0A1Y1ZU32</accession>
<dbReference type="Proteomes" id="UP000193144">
    <property type="component" value="Unassembled WGS sequence"/>
</dbReference>